<protein>
    <recommendedName>
        <fullName evidence="4">Remorin C-terminal domain-containing protein</fullName>
    </recommendedName>
</protein>
<feature type="compositionally biased region" description="Polar residues" evidence="3">
    <location>
        <begin position="256"/>
        <end position="270"/>
    </location>
</feature>
<dbReference type="InterPro" id="IPR005516">
    <property type="entry name" value="Remorin_C"/>
</dbReference>
<evidence type="ECO:0000313" key="5">
    <source>
        <dbReference type="EMBL" id="KAJ8759649.1"/>
    </source>
</evidence>
<keyword evidence="6" id="KW-1185">Reference proteome</keyword>
<evidence type="ECO:0000256" key="3">
    <source>
        <dbReference type="SAM" id="MobiDB-lite"/>
    </source>
</evidence>
<feature type="compositionally biased region" description="Low complexity" evidence="3">
    <location>
        <begin position="271"/>
        <end position="287"/>
    </location>
</feature>
<keyword evidence="2" id="KW-0175">Coiled coil</keyword>
<dbReference type="EMBL" id="JAIWQS010000007">
    <property type="protein sequence ID" value="KAJ8759649.1"/>
    <property type="molecule type" value="Genomic_DNA"/>
</dbReference>
<sequence>MDYERIEKPLQGGGLSPGKLRNILSKVEKKINEEDDVESACSLRSRLSELDETGGGSSDHCKDVDVDTVTPECFASTAVESTTQMFQLTEQAPQRVSFAPFTKLAPSKWDDAQKWIASPNSHCSKAGRTHPVGGQGIGLRKSNIGYFTRQASTKLIAEVPDKKYVAFEEPHTKGVDDSQAKKETGTHKVGSWESNSYPVAESYGKPVLMIENSVGQSAISHSQHNSSLAMRSATTFIPPPSTARSVSMRDMGTEMTPITSQEPSRTTTPVRATTPIRSPTSSRPSSPKNELSTREMQMKTRREIMMLGTQLASEQPNKSMIETGAAAWEEAEKAKYLARFKREEVKIQAWENHQKAKTEAEMRKIEVEVERMRAEAQDRIMNKLASVRHKAEEKRVAAEAKRDRHAAKAEQQADYIRRTGHMPYSFSCCGWCS</sequence>
<gene>
    <name evidence="5" type="ORF">K2173_009296</name>
</gene>
<feature type="coiled-coil region" evidence="2">
    <location>
        <begin position="355"/>
        <end position="410"/>
    </location>
</feature>
<feature type="region of interest" description="Disordered" evidence="3">
    <location>
        <begin position="255"/>
        <end position="294"/>
    </location>
</feature>
<evidence type="ECO:0000313" key="6">
    <source>
        <dbReference type="Proteomes" id="UP001159364"/>
    </source>
</evidence>
<dbReference type="PANTHER" id="PTHR31471">
    <property type="entry name" value="OS02G0116800 PROTEIN"/>
    <property type="match status" value="1"/>
</dbReference>
<dbReference type="Proteomes" id="UP001159364">
    <property type="component" value="Linkage Group LG07"/>
</dbReference>
<comment type="caution">
    <text evidence="5">The sequence shown here is derived from an EMBL/GenBank/DDBJ whole genome shotgun (WGS) entry which is preliminary data.</text>
</comment>
<evidence type="ECO:0000256" key="1">
    <source>
        <dbReference type="ARBA" id="ARBA00005711"/>
    </source>
</evidence>
<comment type="similarity">
    <text evidence="1">Belongs to the remorin family.</text>
</comment>
<dbReference type="Pfam" id="PF03763">
    <property type="entry name" value="Remorin_C"/>
    <property type="match status" value="1"/>
</dbReference>
<proteinExistence type="inferred from homology"/>
<evidence type="ECO:0000256" key="2">
    <source>
        <dbReference type="SAM" id="Coils"/>
    </source>
</evidence>
<reference evidence="5 6" key="1">
    <citation type="submission" date="2021-09" db="EMBL/GenBank/DDBJ databases">
        <title>Genomic insights and catalytic innovation underlie evolution of tropane alkaloids biosynthesis.</title>
        <authorList>
            <person name="Wang Y.-J."/>
            <person name="Tian T."/>
            <person name="Huang J.-P."/>
            <person name="Huang S.-X."/>
        </authorList>
    </citation>
    <scope>NUCLEOTIDE SEQUENCE [LARGE SCALE GENOMIC DNA]</scope>
    <source>
        <strain evidence="5">KIB-2018</strain>
        <tissue evidence="5">Leaf</tissue>
    </source>
</reference>
<dbReference type="PANTHER" id="PTHR31471:SF1">
    <property type="entry name" value="OS12G0613600 PROTEIN"/>
    <property type="match status" value="1"/>
</dbReference>
<name>A0AAV8SZT5_9ROSI</name>
<organism evidence="5 6">
    <name type="scientific">Erythroxylum novogranatense</name>
    <dbReference type="NCBI Taxonomy" id="1862640"/>
    <lineage>
        <taxon>Eukaryota</taxon>
        <taxon>Viridiplantae</taxon>
        <taxon>Streptophyta</taxon>
        <taxon>Embryophyta</taxon>
        <taxon>Tracheophyta</taxon>
        <taxon>Spermatophyta</taxon>
        <taxon>Magnoliopsida</taxon>
        <taxon>eudicotyledons</taxon>
        <taxon>Gunneridae</taxon>
        <taxon>Pentapetalae</taxon>
        <taxon>rosids</taxon>
        <taxon>fabids</taxon>
        <taxon>Malpighiales</taxon>
        <taxon>Erythroxylaceae</taxon>
        <taxon>Erythroxylum</taxon>
    </lineage>
</organism>
<accession>A0AAV8SZT5</accession>
<feature type="domain" description="Remorin C-terminal" evidence="4">
    <location>
        <begin position="322"/>
        <end position="423"/>
    </location>
</feature>
<evidence type="ECO:0000259" key="4">
    <source>
        <dbReference type="Pfam" id="PF03763"/>
    </source>
</evidence>
<dbReference type="AlphaFoldDB" id="A0AAV8SZT5"/>